<dbReference type="Pfam" id="PF05947">
    <property type="entry name" value="T6SS_TssF"/>
    <property type="match status" value="1"/>
</dbReference>
<evidence type="ECO:0000313" key="1">
    <source>
        <dbReference type="EMBL" id="ALZ86690.1"/>
    </source>
</evidence>
<dbReference type="EMBL" id="CP013987">
    <property type="protein sequence ID" value="ALZ86690.1"/>
    <property type="molecule type" value="Genomic_DNA"/>
</dbReference>
<accession>A0A0U4WMG9</accession>
<reference evidence="1 2" key="1">
    <citation type="submission" date="2016-01" db="EMBL/GenBank/DDBJ databases">
        <title>Annotation of Pseudomonas oryzihabitans USDA-ARS-USMARC-56511.</title>
        <authorList>
            <person name="Harhay G.P."/>
            <person name="Harhay D.M."/>
            <person name="Smith T.P.L."/>
            <person name="Bono J.L."/>
            <person name="Heaton M.P."/>
            <person name="Clawson M.L."/>
            <person name="Chitko-Mckown C.G."/>
            <person name="Capik S.F."/>
            <person name="DeDonder K.D."/>
            <person name="Apley M.D."/>
            <person name="Lubbers B.V."/>
            <person name="White B.J."/>
            <person name="Larson R.L."/>
        </authorList>
    </citation>
    <scope>NUCLEOTIDE SEQUENCE [LARGE SCALE GENOMIC DNA]</scope>
    <source>
        <strain evidence="1 2">USDA-ARS-USMARC-56511</strain>
    </source>
</reference>
<protein>
    <submittedName>
        <fullName evidence="1">Type VI secretion protein</fullName>
    </submittedName>
</protein>
<dbReference type="InterPro" id="IPR010272">
    <property type="entry name" value="T6SS_TssF"/>
</dbReference>
<sequence>MSFNHYYQSELAELRQLGARFAERNPALAPFLSQGGQDPDVERLLEGFAFLTGRLRQKLDDELPELTHSLLNLLWPHYLRPLPSCAILEFESLPAPGVAVAVPRGTEVESRPLDEVSCRFRTCFGIDIQPLRVDELSFAQQGAGACMTLRLGITGSGTLEDLDLCQLPLHLAGDRTLSQDLYLALLHNLAGLTLVPVDAAGQPLTDEHGRERALSLAIDQIQPLGFGEEEALLPYPPNAFRGYRHLQEYFAFPEKFLFVSIQGLTVLRTLPDSVRRQAQGLTLRFDITRIARQPRLPTRDNLRLHCVPVVNLFRHDALPIRLDGKRDEYPLFPAGHGREHLGVFAVERVTGWQPGGLGHRDYLPFESFAHDLSFGGQKRRPHYAVRQRTALLHSGIDTYLAFGEASADQDTLSIELTCTNQNLPQRLRAGDLCLPTESTPGGLVFRNLARPTASHAPVLSGDRLWQLVSNLSLNYLSLTDVAALRTVLASYDLPRQHDRQAERVSRQRLAALRSISHRPVDRLYRGLPIRGIATQLDMDASGFRSEGELYLFASVLNEFFALYASLNSFHQLSVRSLQGEVYLWTPRMGQQPLI</sequence>
<dbReference type="KEGG" id="por:APT59_21650"/>
<dbReference type="AlphaFoldDB" id="A0A0U4WMG9"/>
<evidence type="ECO:0000313" key="2">
    <source>
        <dbReference type="Proteomes" id="UP000064137"/>
    </source>
</evidence>
<dbReference type="Proteomes" id="UP000064137">
    <property type="component" value="Chromosome"/>
</dbReference>
<proteinExistence type="predicted"/>
<dbReference type="PIRSF" id="PIRSF028304">
    <property type="entry name" value="UCP028304"/>
    <property type="match status" value="1"/>
</dbReference>
<dbReference type="NCBIfam" id="TIGR03359">
    <property type="entry name" value="VI_chp_6"/>
    <property type="match status" value="1"/>
</dbReference>
<dbReference type="PANTHER" id="PTHR35370">
    <property type="entry name" value="CYTOPLASMIC PROTEIN-RELATED-RELATED"/>
    <property type="match status" value="1"/>
</dbReference>
<dbReference type="OrthoDB" id="9763676at2"/>
<gene>
    <name evidence="1" type="ORF">APT59_21650</name>
</gene>
<dbReference type="PANTHER" id="PTHR35370:SF4">
    <property type="entry name" value="TYPE VI SECRETION SYSTEM BASEPLATE SUBUNIT TSSF"/>
    <property type="match status" value="1"/>
</dbReference>
<organism evidence="1 2">
    <name type="scientific">Pseudomonas oryzihabitans</name>
    <dbReference type="NCBI Taxonomy" id="47885"/>
    <lineage>
        <taxon>Bacteria</taxon>
        <taxon>Pseudomonadati</taxon>
        <taxon>Pseudomonadota</taxon>
        <taxon>Gammaproteobacteria</taxon>
        <taxon>Pseudomonadales</taxon>
        <taxon>Pseudomonadaceae</taxon>
        <taxon>Pseudomonas</taxon>
    </lineage>
</organism>
<dbReference type="RefSeq" id="WP_059316728.1">
    <property type="nucleotide sequence ID" value="NZ_CP013987.1"/>
</dbReference>
<name>A0A0U4WMG9_9PSED</name>